<evidence type="ECO:0000313" key="2">
    <source>
        <dbReference type="Proteomes" id="UP001147695"/>
    </source>
</evidence>
<gene>
    <name evidence="1" type="ORF">N7452_008678</name>
</gene>
<dbReference type="EMBL" id="JAPZBQ010000005">
    <property type="protein sequence ID" value="KAJ5328288.1"/>
    <property type="molecule type" value="Genomic_DNA"/>
</dbReference>
<reference evidence="1" key="2">
    <citation type="journal article" date="2023" name="IMA Fungus">
        <title>Comparative genomic study of the Penicillium genus elucidates a diverse pangenome and 15 lateral gene transfer events.</title>
        <authorList>
            <person name="Petersen C."/>
            <person name="Sorensen T."/>
            <person name="Nielsen M.R."/>
            <person name="Sondergaard T.E."/>
            <person name="Sorensen J.L."/>
            <person name="Fitzpatrick D.A."/>
            <person name="Frisvad J.C."/>
            <person name="Nielsen K.L."/>
        </authorList>
    </citation>
    <scope>NUCLEOTIDE SEQUENCE</scope>
    <source>
        <strain evidence="1">IBT 35673</strain>
    </source>
</reference>
<evidence type="ECO:0000313" key="1">
    <source>
        <dbReference type="EMBL" id="KAJ5328288.1"/>
    </source>
</evidence>
<proteinExistence type="predicted"/>
<accession>A0A9W9Q9R9</accession>
<dbReference type="Proteomes" id="UP001147695">
    <property type="component" value="Unassembled WGS sequence"/>
</dbReference>
<sequence>MASSERSALINKMFYRNGIAIHEVEPNTPSADGIKWVNVFLDQGDSRGDDLAIMHTIITCIHTRVVSITDHAMHHKSPLCLSIRVSGNHHNQESILAAAELSVEHLRSQVALGTIRINRDMLFRR</sequence>
<name>A0A9W9Q9R9_PENBR</name>
<dbReference type="AlphaFoldDB" id="A0A9W9Q9R9"/>
<reference evidence="1" key="1">
    <citation type="submission" date="2022-12" db="EMBL/GenBank/DDBJ databases">
        <authorList>
            <person name="Petersen C."/>
        </authorList>
    </citation>
    <scope>NUCLEOTIDE SEQUENCE</scope>
    <source>
        <strain evidence="1">IBT 35673</strain>
    </source>
</reference>
<organism evidence="1 2">
    <name type="scientific">Penicillium brevicompactum</name>
    <dbReference type="NCBI Taxonomy" id="5074"/>
    <lineage>
        <taxon>Eukaryota</taxon>
        <taxon>Fungi</taxon>
        <taxon>Dikarya</taxon>
        <taxon>Ascomycota</taxon>
        <taxon>Pezizomycotina</taxon>
        <taxon>Eurotiomycetes</taxon>
        <taxon>Eurotiomycetidae</taxon>
        <taxon>Eurotiales</taxon>
        <taxon>Aspergillaceae</taxon>
        <taxon>Penicillium</taxon>
    </lineage>
</organism>
<protein>
    <submittedName>
        <fullName evidence="1">Uncharacterized protein</fullName>
    </submittedName>
</protein>
<comment type="caution">
    <text evidence="1">The sequence shown here is derived from an EMBL/GenBank/DDBJ whole genome shotgun (WGS) entry which is preliminary data.</text>
</comment>